<name>A0A0L8FXK7_OCTBM</name>
<gene>
    <name evidence="2" type="ORF">OCBIM_22004822mg</name>
</gene>
<evidence type="ECO:0000256" key="1">
    <source>
        <dbReference type="SAM" id="MobiDB-lite"/>
    </source>
</evidence>
<accession>A0A0L8FXK7</accession>
<feature type="compositionally biased region" description="Basic residues" evidence="1">
    <location>
        <begin position="40"/>
        <end position="51"/>
    </location>
</feature>
<organism evidence="2">
    <name type="scientific">Octopus bimaculoides</name>
    <name type="common">California two-spotted octopus</name>
    <dbReference type="NCBI Taxonomy" id="37653"/>
    <lineage>
        <taxon>Eukaryota</taxon>
        <taxon>Metazoa</taxon>
        <taxon>Spiralia</taxon>
        <taxon>Lophotrochozoa</taxon>
        <taxon>Mollusca</taxon>
        <taxon>Cephalopoda</taxon>
        <taxon>Coleoidea</taxon>
        <taxon>Octopodiformes</taxon>
        <taxon>Octopoda</taxon>
        <taxon>Incirrata</taxon>
        <taxon>Octopodidae</taxon>
        <taxon>Octopus</taxon>
    </lineage>
</organism>
<protein>
    <submittedName>
        <fullName evidence="2">Uncharacterized protein</fullName>
    </submittedName>
</protein>
<sequence>MSIAKGAGKKREDEDEEGWEIVGKKQWRSRVKEGKERKWERRRKERKKRRSVIKEREREGDGVRERGKRK</sequence>
<proteinExistence type="predicted"/>
<dbReference type="AlphaFoldDB" id="A0A0L8FXK7"/>
<reference evidence="2" key="1">
    <citation type="submission" date="2015-07" db="EMBL/GenBank/DDBJ databases">
        <title>MeaNS - Measles Nucleotide Surveillance Program.</title>
        <authorList>
            <person name="Tran T."/>
            <person name="Druce J."/>
        </authorList>
    </citation>
    <scope>NUCLEOTIDE SEQUENCE</scope>
    <source>
        <strain evidence="2">UCB-OBI-ISO-001</strain>
        <tissue evidence="2">Gonad</tissue>
    </source>
</reference>
<evidence type="ECO:0000313" key="2">
    <source>
        <dbReference type="EMBL" id="KOF69471.1"/>
    </source>
</evidence>
<dbReference type="EMBL" id="KQ425443">
    <property type="protein sequence ID" value="KOF69471.1"/>
    <property type="molecule type" value="Genomic_DNA"/>
</dbReference>
<feature type="region of interest" description="Disordered" evidence="1">
    <location>
        <begin position="31"/>
        <end position="70"/>
    </location>
</feature>
<feature type="compositionally biased region" description="Basic and acidic residues" evidence="1">
    <location>
        <begin position="52"/>
        <end position="70"/>
    </location>
</feature>